<keyword evidence="2" id="KW-0479">Metal-binding</keyword>
<keyword evidence="6" id="KW-1185">Reference proteome</keyword>
<evidence type="ECO:0000256" key="2">
    <source>
        <dbReference type="ARBA" id="ARBA00022723"/>
    </source>
</evidence>
<dbReference type="Pfam" id="PF13359">
    <property type="entry name" value="DDE_Tnp_4"/>
    <property type="match status" value="1"/>
</dbReference>
<protein>
    <recommendedName>
        <fullName evidence="3">DDE Tnp4 domain-containing protein</fullName>
    </recommendedName>
</protein>
<comment type="caution">
    <text evidence="4">The sequence shown here is derived from an EMBL/GenBank/DDBJ whole genome shotgun (WGS) entry which is preliminary data.</text>
</comment>
<evidence type="ECO:0000259" key="3">
    <source>
        <dbReference type="Pfam" id="PF13359"/>
    </source>
</evidence>
<dbReference type="AlphaFoldDB" id="A0A840Q7F0"/>
<proteinExistence type="predicted"/>
<dbReference type="InterPro" id="IPR027806">
    <property type="entry name" value="HARBI1_dom"/>
</dbReference>
<evidence type="ECO:0000313" key="4">
    <source>
        <dbReference type="EMBL" id="MBB5156376.1"/>
    </source>
</evidence>
<accession>A0A840Q7F0</accession>
<organism evidence="4 6">
    <name type="scientific">Saccharopolyspora phatthalungensis</name>
    <dbReference type="NCBI Taxonomy" id="664693"/>
    <lineage>
        <taxon>Bacteria</taxon>
        <taxon>Bacillati</taxon>
        <taxon>Actinomycetota</taxon>
        <taxon>Actinomycetes</taxon>
        <taxon>Pseudonocardiales</taxon>
        <taxon>Pseudonocardiaceae</taxon>
        <taxon>Saccharopolyspora</taxon>
    </lineage>
</organism>
<feature type="domain" description="DDE Tnp4" evidence="3">
    <location>
        <begin position="136"/>
        <end position="292"/>
    </location>
</feature>
<name>A0A840Q7F0_9PSEU</name>
<dbReference type="GO" id="GO:0046872">
    <property type="term" value="F:metal ion binding"/>
    <property type="evidence" value="ECO:0007669"/>
    <property type="project" value="UniProtKB-KW"/>
</dbReference>
<reference evidence="4 6" key="1">
    <citation type="submission" date="2020-08" db="EMBL/GenBank/DDBJ databases">
        <title>Sequencing the genomes of 1000 actinobacteria strains.</title>
        <authorList>
            <person name="Klenk H.-P."/>
        </authorList>
    </citation>
    <scope>NUCLEOTIDE SEQUENCE [LARGE SCALE GENOMIC DNA]</scope>
    <source>
        <strain evidence="4 6">DSM 45584</strain>
    </source>
</reference>
<gene>
    <name evidence="4" type="ORF">BJ970_003910</name>
    <name evidence="5" type="ORF">BJ970_004136</name>
</gene>
<dbReference type="EMBL" id="JACHIW010000001">
    <property type="protein sequence ID" value="MBB5156602.1"/>
    <property type="molecule type" value="Genomic_DNA"/>
</dbReference>
<comment type="cofactor">
    <cofactor evidence="1">
        <name>a divalent metal cation</name>
        <dbReference type="ChEBI" id="CHEBI:60240"/>
    </cofactor>
</comment>
<dbReference type="Proteomes" id="UP000584374">
    <property type="component" value="Unassembled WGS sequence"/>
</dbReference>
<evidence type="ECO:0000313" key="5">
    <source>
        <dbReference type="EMBL" id="MBB5156602.1"/>
    </source>
</evidence>
<dbReference type="EMBL" id="JACHIW010000001">
    <property type="protein sequence ID" value="MBB5156376.1"/>
    <property type="molecule type" value="Genomic_DNA"/>
</dbReference>
<evidence type="ECO:0000256" key="1">
    <source>
        <dbReference type="ARBA" id="ARBA00001968"/>
    </source>
</evidence>
<evidence type="ECO:0000313" key="6">
    <source>
        <dbReference type="Proteomes" id="UP000584374"/>
    </source>
</evidence>
<sequence>MIMIMLREEKTNALGGFEWFVTTQSSPAEGAEPIMYQVRLPLSRTTIDSVASLITAHCKKIGSRWRKVTPGRQAVIVLAVLRHDQRLLDMAGGNAVSASTISRWVAEVIDLLAACAPRLDRVPAKATRAGADMVLLDGTLVRTQRRSGRDNRRNYSGKHKAHGLLFLALTDACGNLLWISAAAPGRASEITTSRRNKLTTKLREHGLGAVADLGFTGLEDDPDDPVIITGRRAARCHPITDAQKQANQLLARERAACEHAFADLKNWRILTRLRMHTRNATRLLRALLVLTNLEITR</sequence>